<reference evidence="2 3" key="1">
    <citation type="submission" date="2018-05" db="EMBL/GenBank/DDBJ databases">
        <title>Genomic Encyclopedia of Type Strains, Phase IV (KMG-IV): sequencing the most valuable type-strain genomes for metagenomic binning, comparative biology and taxonomic classification.</title>
        <authorList>
            <person name="Goeker M."/>
        </authorList>
    </citation>
    <scope>NUCLEOTIDE SEQUENCE [LARGE SCALE GENOMIC DNA]</scope>
    <source>
        <strain evidence="2 3">DSM 28579</strain>
    </source>
</reference>
<organism evidence="2 3">
    <name type="scientific">Balneicella halophila</name>
    <dbReference type="NCBI Taxonomy" id="1537566"/>
    <lineage>
        <taxon>Bacteria</taxon>
        <taxon>Pseudomonadati</taxon>
        <taxon>Bacteroidota</taxon>
        <taxon>Bacteroidia</taxon>
        <taxon>Bacteroidales</taxon>
        <taxon>Balneicellaceae</taxon>
        <taxon>Balneicella</taxon>
    </lineage>
</organism>
<keyword evidence="3" id="KW-1185">Reference proteome</keyword>
<dbReference type="Gene3D" id="3.30.1370.110">
    <property type="match status" value="1"/>
</dbReference>
<dbReference type="InterPro" id="IPR036063">
    <property type="entry name" value="Smr_dom_sf"/>
</dbReference>
<dbReference type="Gene3D" id="2.60.40.1600">
    <property type="entry name" value="Smr-associated-like"/>
    <property type="match status" value="1"/>
</dbReference>
<dbReference type="RefSeq" id="WP_116496769.1">
    <property type="nucleotide sequence ID" value="NZ_QENZ01000005.1"/>
</dbReference>
<dbReference type="Pfam" id="PF01713">
    <property type="entry name" value="Smr"/>
    <property type="match status" value="1"/>
</dbReference>
<accession>A0A7L4UMR3</accession>
<evidence type="ECO:0000259" key="1">
    <source>
        <dbReference type="PROSITE" id="PS50828"/>
    </source>
</evidence>
<dbReference type="OrthoDB" id="1524810at2"/>
<sequence length="318" mass="36496">MALQIGDKVKFLNEEGGGKITQLIDKDTVMVLSEIDDFEIPVLIRELIPLQSNESVDNQEVKNLESHKRISKVEPSSVLFAEEKDYYNCYLYNGKSTTLVCAVFEEIGEKIEGIFSGMIAPDSIQKIGSYSLKDFDRISQWRLHGFYFEKHPDTLQAPINCVVKLHSKKLFNEGSKIFIEKLNQKAISVPIEGKAKEVKLTANDLFESVPELAKPKEEKVVRKDTRELLEVDLHIHQLLDTTQGMTNAEMLEYQLDTFRKVLDENKKYKGKKIVFIHGVGNGVLKQRIRHELQKQPRYMVQDASFQEYGWGATMVIIR</sequence>
<comment type="caution">
    <text evidence="2">The sequence shown here is derived from an EMBL/GenBank/DDBJ whole genome shotgun (WGS) entry which is preliminary data.</text>
</comment>
<evidence type="ECO:0000313" key="3">
    <source>
        <dbReference type="Proteomes" id="UP000251835"/>
    </source>
</evidence>
<dbReference type="InterPro" id="IPR036781">
    <property type="entry name" value="Smr_assoc-like_sf"/>
</dbReference>
<dbReference type="Proteomes" id="UP000251835">
    <property type="component" value="Unassembled WGS sequence"/>
</dbReference>
<feature type="domain" description="Smr" evidence="1">
    <location>
        <begin position="266"/>
        <end position="318"/>
    </location>
</feature>
<dbReference type="PROSITE" id="PS50828">
    <property type="entry name" value="SMR"/>
    <property type="match status" value="1"/>
</dbReference>
<evidence type="ECO:0000313" key="2">
    <source>
        <dbReference type="EMBL" id="PVX49911.1"/>
    </source>
</evidence>
<dbReference type="EMBL" id="QENZ01000005">
    <property type="protein sequence ID" value="PVX49911.1"/>
    <property type="molecule type" value="Genomic_DNA"/>
</dbReference>
<gene>
    <name evidence="2" type="ORF">C7377_1549</name>
</gene>
<dbReference type="AlphaFoldDB" id="A0A7L4UMR3"/>
<dbReference type="InterPro" id="IPR002625">
    <property type="entry name" value="Smr_dom"/>
</dbReference>
<name>A0A7L4UMR3_BALHA</name>
<proteinExistence type="predicted"/>
<protein>
    <submittedName>
        <fullName evidence="2">Smr domain-containing protein</fullName>
    </submittedName>
</protein>
<dbReference type="SUPFAM" id="SSF158949">
    <property type="entry name" value="Smr-associated domain-like"/>
    <property type="match status" value="1"/>
</dbReference>